<dbReference type="InterPro" id="IPR000673">
    <property type="entry name" value="Sig_transdc_resp-reg_Me-estase"/>
</dbReference>
<dbReference type="RefSeq" id="WP_190466322.1">
    <property type="nucleotide sequence ID" value="NZ_JACJSG010000002.1"/>
</dbReference>
<accession>A0ABR8CZQ2</accession>
<dbReference type="Pfam" id="PF01339">
    <property type="entry name" value="CheB_methylest"/>
    <property type="match status" value="1"/>
</dbReference>
<evidence type="ECO:0000313" key="6">
    <source>
        <dbReference type="EMBL" id="MBD2499460.1"/>
    </source>
</evidence>
<dbReference type="Gene3D" id="3.40.50.180">
    <property type="entry name" value="Methylesterase CheB, C-terminal domain"/>
    <property type="match status" value="1"/>
</dbReference>
<evidence type="ECO:0000256" key="3">
    <source>
        <dbReference type="ARBA" id="ARBA00048267"/>
    </source>
</evidence>
<comment type="caution">
    <text evidence="6">The sequence shown here is derived from an EMBL/GenBank/DDBJ whole genome shotgun (WGS) entry which is preliminary data.</text>
</comment>
<name>A0ABR8CZQ2_9NOST</name>
<dbReference type="PROSITE" id="PS50122">
    <property type="entry name" value="CHEB"/>
    <property type="match status" value="1"/>
</dbReference>
<dbReference type="CDD" id="cd16433">
    <property type="entry name" value="CheB"/>
    <property type="match status" value="1"/>
</dbReference>
<keyword evidence="1 4" id="KW-0378">Hydrolase</keyword>
<sequence>MSFKIVVIGTSLGGLSALQTVLGDLPSDFQLPIAIVQHRHKDSDDTLRAMIQEFVALKVREVEDKDEMLSGTVYLAPADYHLLVEPGSFALSTDEPVSYARPSIDVLFESAADVYGEQVIGVILTGANQDGMQGLKKIKARGGKTIVQEPSTAASSIMPAAAISAVAVDWILSLCEIAPLLVNLGNSIRK</sequence>
<evidence type="ECO:0000259" key="5">
    <source>
        <dbReference type="PROSITE" id="PS50122"/>
    </source>
</evidence>
<dbReference type="PANTHER" id="PTHR42872">
    <property type="entry name" value="PROTEIN-GLUTAMATE METHYLESTERASE/PROTEIN-GLUTAMINE GLUTAMINASE"/>
    <property type="match status" value="1"/>
</dbReference>
<keyword evidence="7" id="KW-1185">Reference proteome</keyword>
<feature type="active site" evidence="4">
    <location>
        <position position="130"/>
    </location>
</feature>
<evidence type="ECO:0000256" key="2">
    <source>
        <dbReference type="ARBA" id="ARBA00039140"/>
    </source>
</evidence>
<evidence type="ECO:0000256" key="4">
    <source>
        <dbReference type="PROSITE-ProRule" id="PRU00050"/>
    </source>
</evidence>
<dbReference type="EMBL" id="JACJSG010000002">
    <property type="protein sequence ID" value="MBD2499460.1"/>
    <property type="molecule type" value="Genomic_DNA"/>
</dbReference>
<proteinExistence type="predicted"/>
<feature type="active site" evidence="4">
    <location>
        <position position="11"/>
    </location>
</feature>
<dbReference type="Proteomes" id="UP000661112">
    <property type="component" value="Unassembled WGS sequence"/>
</dbReference>
<organism evidence="6 7">
    <name type="scientific">Anabaena azotica FACHB-119</name>
    <dbReference type="NCBI Taxonomy" id="947527"/>
    <lineage>
        <taxon>Bacteria</taxon>
        <taxon>Bacillati</taxon>
        <taxon>Cyanobacteriota</taxon>
        <taxon>Cyanophyceae</taxon>
        <taxon>Nostocales</taxon>
        <taxon>Nostocaceae</taxon>
        <taxon>Anabaena</taxon>
        <taxon>Anabaena azotica</taxon>
    </lineage>
</organism>
<feature type="domain" description="CheB-type methylesterase" evidence="5">
    <location>
        <begin position="1"/>
        <end position="182"/>
    </location>
</feature>
<protein>
    <recommendedName>
        <fullName evidence="2">protein-glutamate methylesterase</fullName>
        <ecNumber evidence="2">3.1.1.61</ecNumber>
    </recommendedName>
</protein>
<gene>
    <name evidence="6" type="ORF">H6G83_02310</name>
</gene>
<reference evidence="6 7" key="1">
    <citation type="journal article" date="2020" name="ISME J.">
        <title>Comparative genomics reveals insights into cyanobacterial evolution and habitat adaptation.</title>
        <authorList>
            <person name="Chen M.Y."/>
            <person name="Teng W.K."/>
            <person name="Zhao L."/>
            <person name="Hu C.X."/>
            <person name="Zhou Y.K."/>
            <person name="Han B.P."/>
            <person name="Song L.R."/>
            <person name="Shu W.S."/>
        </authorList>
    </citation>
    <scope>NUCLEOTIDE SEQUENCE [LARGE SCALE GENOMIC DNA]</scope>
    <source>
        <strain evidence="6 7">FACHB-119</strain>
    </source>
</reference>
<dbReference type="EC" id="3.1.1.61" evidence="2"/>
<dbReference type="SUPFAM" id="SSF52738">
    <property type="entry name" value="Methylesterase CheB, C-terminal domain"/>
    <property type="match status" value="1"/>
</dbReference>
<evidence type="ECO:0000313" key="7">
    <source>
        <dbReference type="Proteomes" id="UP000661112"/>
    </source>
</evidence>
<feature type="active site" evidence="4">
    <location>
        <position position="38"/>
    </location>
</feature>
<dbReference type="PANTHER" id="PTHR42872:SF3">
    <property type="entry name" value="PROTEIN-GLUTAMATE METHYLESTERASE_PROTEIN-GLUTAMINE GLUTAMINASE 1"/>
    <property type="match status" value="1"/>
</dbReference>
<evidence type="ECO:0000256" key="1">
    <source>
        <dbReference type="ARBA" id="ARBA00022801"/>
    </source>
</evidence>
<comment type="catalytic activity">
    <reaction evidence="3">
        <text>[protein]-L-glutamate 5-O-methyl ester + H2O = L-glutamyl-[protein] + methanol + H(+)</text>
        <dbReference type="Rhea" id="RHEA:23236"/>
        <dbReference type="Rhea" id="RHEA-COMP:10208"/>
        <dbReference type="Rhea" id="RHEA-COMP:10311"/>
        <dbReference type="ChEBI" id="CHEBI:15377"/>
        <dbReference type="ChEBI" id="CHEBI:15378"/>
        <dbReference type="ChEBI" id="CHEBI:17790"/>
        <dbReference type="ChEBI" id="CHEBI:29973"/>
        <dbReference type="ChEBI" id="CHEBI:82795"/>
        <dbReference type="EC" id="3.1.1.61"/>
    </reaction>
</comment>
<dbReference type="InterPro" id="IPR035909">
    <property type="entry name" value="CheB_C"/>
</dbReference>
<keyword evidence="4" id="KW-0145">Chemotaxis</keyword>